<accession>A0A0A2XU50</accession>
<dbReference type="Proteomes" id="UP000254232">
    <property type="component" value="Unassembled WGS sequence"/>
</dbReference>
<protein>
    <submittedName>
        <fullName evidence="1">Pyoverdine/dityrosine biosynthesis protein</fullName>
    </submittedName>
</protein>
<name>A0A0A2XU50_9PAST</name>
<evidence type="ECO:0000313" key="2">
    <source>
        <dbReference type="Proteomes" id="UP000254232"/>
    </source>
</evidence>
<dbReference type="EMBL" id="UGGZ01000001">
    <property type="protein sequence ID" value="STO38429.1"/>
    <property type="molecule type" value="Genomic_DNA"/>
</dbReference>
<evidence type="ECO:0000313" key="1">
    <source>
        <dbReference type="EMBL" id="STO38429.1"/>
    </source>
</evidence>
<dbReference type="Pfam" id="PF05141">
    <property type="entry name" value="DIT1_PvcA"/>
    <property type="match status" value="1"/>
</dbReference>
<organism evidence="1 2">
    <name type="scientific">Gallibacterium anatis</name>
    <dbReference type="NCBI Taxonomy" id="750"/>
    <lineage>
        <taxon>Bacteria</taxon>
        <taxon>Pseudomonadati</taxon>
        <taxon>Pseudomonadota</taxon>
        <taxon>Gammaproteobacteria</taxon>
        <taxon>Pasteurellales</taxon>
        <taxon>Pasteurellaceae</taxon>
        <taxon>Gallibacterium</taxon>
    </lineage>
</organism>
<dbReference type="InterPro" id="IPR007817">
    <property type="entry name" value="Isocyanide_synthase_DIT1"/>
</dbReference>
<dbReference type="RefSeq" id="WP_018345605.1">
    <property type="nucleotide sequence ID" value="NZ_CP114281.1"/>
</dbReference>
<gene>
    <name evidence="1" type="ORF">NCTC11413_01559</name>
</gene>
<sequence length="462" mass="55663">MIHNSQKVSQISSSHRLIELTSQIRHRLNFIPFSNSLFISQEFFLNEVLKKIIDKTELIFQNRFQSIIKRIERVSNRNKYDSIIEVLYDNDLFKNSMAFNTRSFIIHNIKECIKYNGFLNLIIPIFSRKPLSPIKNQGTNPDLGEIYSLIRFYSLAKLITEISGIKCRVSILSDGNKYRRACLTPLEIINNYQNSLRFWIDKLELSEYVSLFDYEEWIKRDQCWMEERSSMYRKKYDDLSFKYDKFFDFGDLNKIKYINIDLEWKQLCYTFFSIITSVNYESIFNQKFINDVYFNKDIQNFYISFISSLDMNIKDITNSHLFRYELIGDFYFNKEDIVSTMRKEAWEASKRYVSISLVDREIDTLFLEKNYFLKCTIHRKEKEFNFISTSKKDYCRTAQHSVAGLDNNLNLSYRYRIERDTKQEKRIYFEFDYNTKNTFNPMNLLSVSNQPIYYISNIRKEI</sequence>
<dbReference type="GeneID" id="77262884"/>
<proteinExistence type="predicted"/>
<reference evidence="1 2" key="1">
    <citation type="submission" date="2018-06" db="EMBL/GenBank/DDBJ databases">
        <authorList>
            <consortium name="Pathogen Informatics"/>
            <person name="Doyle S."/>
        </authorList>
    </citation>
    <scope>NUCLEOTIDE SEQUENCE [LARGE SCALE GENOMIC DNA]</scope>
    <source>
        <strain evidence="1 2">NCTC11413</strain>
    </source>
</reference>
<dbReference type="AlphaFoldDB" id="A0A0A2XU50"/>